<gene>
    <name evidence="1" type="ORF">HAND1043_LOCUS22981</name>
</gene>
<protein>
    <submittedName>
        <fullName evidence="1">Uncharacterized protein</fullName>
    </submittedName>
</protein>
<accession>A0A7S0Y4E3</accession>
<evidence type="ECO:0000313" key="1">
    <source>
        <dbReference type="EMBL" id="CAD8756472.1"/>
    </source>
</evidence>
<sequence length="124" mass="13595">MDMGVRTWSGKPVKMSRESGFGFALGVSASLPCLRRDGYYSSGAKRAEALNIQRNTQETWTHGRCLDELGGHLGRQHVDAQGAMPEAEFHYAPGGTRALKIKWKGGKAESRHAFLPPTTSIDSY</sequence>
<organism evidence="1">
    <name type="scientific">Hemiselmis andersenii</name>
    <name type="common">Cryptophyte alga</name>
    <dbReference type="NCBI Taxonomy" id="464988"/>
    <lineage>
        <taxon>Eukaryota</taxon>
        <taxon>Cryptophyceae</taxon>
        <taxon>Cryptomonadales</taxon>
        <taxon>Hemiselmidaceae</taxon>
        <taxon>Hemiselmis</taxon>
    </lineage>
</organism>
<dbReference type="AlphaFoldDB" id="A0A7S0Y4E3"/>
<proteinExistence type="predicted"/>
<reference evidence="1" key="1">
    <citation type="submission" date="2021-01" db="EMBL/GenBank/DDBJ databases">
        <authorList>
            <person name="Corre E."/>
            <person name="Pelletier E."/>
            <person name="Niang G."/>
            <person name="Scheremetjew M."/>
            <person name="Finn R."/>
            <person name="Kale V."/>
            <person name="Holt S."/>
            <person name="Cochrane G."/>
            <person name="Meng A."/>
            <person name="Brown T."/>
            <person name="Cohen L."/>
        </authorList>
    </citation>
    <scope>NUCLEOTIDE SEQUENCE</scope>
    <source>
        <strain evidence="1">CCMP441</strain>
    </source>
</reference>
<name>A0A7S0Y4E3_HEMAN</name>
<dbReference type="EMBL" id="HBFK01037929">
    <property type="protein sequence ID" value="CAD8756472.1"/>
    <property type="molecule type" value="Transcribed_RNA"/>
</dbReference>